<sequence>MTDLPRLRRLLGGPETAWLLDRARDRMATGRPLDTPATLKAATPEQRRAIELLLGRRLRSGSSLTVPLADVDRVLRASQACPNGLAAAVVALTGPVTDRRAQDTALAAAWRQALAELDHPAIAARAELAPWRAKMEATGLLKRLSGGDPATARRLAVDVVRVLSALPADGLTLPVLAARTLGDAHALDDGRPLAALVLSAVRALAALPAETAAGAEGRRAAWAAVGVALDDLSSRVLVLGLPGSTGDTTGRILAAAREGGEPCVLTLRQIAAGPLELGLTDHTTVHACENPAVLAAAADELGPGCPPLVCVEGNPSAAARTLLSHIADQGYPIAYHGDFDWGGIRIATGILRLPTAAPWRYDAPSYLTAVDRGLGTPLTTGIPAPTPWDPGLALALTHHAVRVEEEQLLDQLLADLHSRCTRADGGARRRHRG</sequence>
<dbReference type="KEGG" id="sct:SCAT_2718"/>
<evidence type="ECO:0000313" key="3">
    <source>
        <dbReference type="EMBL" id="AEW95073.1"/>
    </source>
</evidence>
<keyword evidence="4" id="KW-1185">Reference proteome</keyword>
<dbReference type="NCBIfam" id="TIGR02679">
    <property type="entry name" value="TIGR02679 family protein"/>
    <property type="match status" value="1"/>
</dbReference>
<evidence type="ECO:0000313" key="4">
    <source>
        <dbReference type="Proteomes" id="UP000007842"/>
    </source>
</evidence>
<accession>G8X2F7</accession>
<dbReference type="PATRIC" id="fig|1003195.11.peg.4210"/>
<dbReference type="OrthoDB" id="8188786at2"/>
<dbReference type="Proteomes" id="UP000007842">
    <property type="component" value="Chromosome"/>
</dbReference>
<dbReference type="RefSeq" id="WP_014143455.1">
    <property type="nucleotide sequence ID" value="NC_016111.1"/>
</dbReference>
<evidence type="ECO:0008006" key="5">
    <source>
        <dbReference type="Google" id="ProtNLM"/>
    </source>
</evidence>
<feature type="domain" description="Conserved hypothetical protein CHP02679 N terminus" evidence="2">
    <location>
        <begin position="37"/>
        <end position="242"/>
    </location>
</feature>
<dbReference type="HOGENOM" id="CLU_035709_0_0_11"/>
<dbReference type="eggNOG" id="COG4924">
    <property type="taxonomic scope" value="Bacteria"/>
</dbReference>
<organism evidence="3 4">
    <name type="scientific">Streptantibioticus cattleyicolor (strain ATCC 35852 / DSM 46488 / JCM 4925 / NBRC 14057 / NRRL 8057)</name>
    <name type="common">Streptomyces cattleya</name>
    <dbReference type="NCBI Taxonomy" id="1003195"/>
    <lineage>
        <taxon>Bacteria</taxon>
        <taxon>Bacillati</taxon>
        <taxon>Actinomycetota</taxon>
        <taxon>Actinomycetes</taxon>
        <taxon>Kitasatosporales</taxon>
        <taxon>Streptomycetaceae</taxon>
        <taxon>Streptantibioticus</taxon>
    </lineage>
</organism>
<dbReference type="InterPro" id="IPR024465">
    <property type="entry name" value="DUF2399"/>
</dbReference>
<name>F8K3F5_STREN</name>
<protein>
    <recommendedName>
        <fullName evidence="5">TIGR02679 family protein</fullName>
    </recommendedName>
</protein>
<dbReference type="InterPro" id="IPR013495">
    <property type="entry name" value="CHP02679"/>
</dbReference>
<accession>F8K3F5</accession>
<feature type="domain" description="DUF2399" evidence="1">
    <location>
        <begin position="263"/>
        <end position="416"/>
    </location>
</feature>
<gene>
    <name evidence="3" type="ordered locus">SCATT_27020</name>
</gene>
<dbReference type="InterPro" id="IPR024466">
    <property type="entry name" value="CHP02679_N"/>
</dbReference>
<dbReference type="STRING" id="1003195.SCATT_27020"/>
<reference evidence="4" key="1">
    <citation type="submission" date="2011-12" db="EMBL/GenBank/DDBJ databases">
        <title>Complete genome sequence of Streptomyces cattleya strain DSM 46488.</title>
        <authorList>
            <person name="Ou H.-Y."/>
            <person name="Li P."/>
            <person name="Zhao C."/>
            <person name="O'Hagan D."/>
            <person name="Deng Z."/>
        </authorList>
    </citation>
    <scope>NUCLEOTIDE SEQUENCE [LARGE SCALE GENOMIC DNA]</scope>
    <source>
        <strain evidence="4">ATCC 35852 / DSM 46488 / JCM 4925 / NBRC 14057 / NRRL 8057</strain>
    </source>
</reference>
<dbReference type="Pfam" id="PF11796">
    <property type="entry name" value="DUF3323"/>
    <property type="match status" value="1"/>
</dbReference>
<evidence type="ECO:0000259" key="1">
    <source>
        <dbReference type="Pfam" id="PF09664"/>
    </source>
</evidence>
<dbReference type="KEGG" id="scy:SCATT_27020"/>
<dbReference type="Pfam" id="PF09664">
    <property type="entry name" value="DUF2399"/>
    <property type="match status" value="1"/>
</dbReference>
<dbReference type="EMBL" id="CP003219">
    <property type="protein sequence ID" value="AEW95073.1"/>
    <property type="molecule type" value="Genomic_DNA"/>
</dbReference>
<proteinExistence type="predicted"/>
<evidence type="ECO:0000259" key="2">
    <source>
        <dbReference type="Pfam" id="PF11796"/>
    </source>
</evidence>
<dbReference type="AlphaFoldDB" id="F8K3F5"/>